<dbReference type="PANTHER" id="PTHR20863">
    <property type="entry name" value="ACYL CARRIER PROTEIN"/>
    <property type="match status" value="1"/>
</dbReference>
<comment type="caution">
    <text evidence="15">The sequence shown here is derived from an EMBL/GenBank/DDBJ whole genome shotgun (WGS) entry which is preliminary data.</text>
</comment>
<evidence type="ECO:0000256" key="9">
    <source>
        <dbReference type="ARBA" id="ARBA00022982"/>
    </source>
</evidence>
<evidence type="ECO:0000259" key="14">
    <source>
        <dbReference type="PROSITE" id="PS50075"/>
    </source>
</evidence>
<evidence type="ECO:0000256" key="2">
    <source>
        <dbReference type="ARBA" id="ARBA00010930"/>
    </source>
</evidence>
<dbReference type="InterPro" id="IPR009081">
    <property type="entry name" value="PP-bd_ACP"/>
</dbReference>
<evidence type="ECO:0000313" key="17">
    <source>
        <dbReference type="Proteomes" id="UP000663829"/>
    </source>
</evidence>
<sequence length="176" mass="20301">MSLLLKPSFSFQLLSQLFRPSCSSRFTRTLSAFSSSSCRPIFSINNGTISSQSILLKKLPSTTSLFQQPCRFAHVHYTYSMILERVMLVLRLYDKINPEKLHLDSSFQKDFGLDSLDQVEIICAMEDEFQWEIPDSDGELFLTPRHIIVYLCDKFDVYEHVVPESSSEINHSTTHH</sequence>
<dbReference type="Proteomes" id="UP000681722">
    <property type="component" value="Unassembled WGS sequence"/>
</dbReference>
<dbReference type="EMBL" id="CAJOBC010001321">
    <property type="protein sequence ID" value="CAF3671515.1"/>
    <property type="molecule type" value="Genomic_DNA"/>
</dbReference>
<feature type="domain" description="Carrier" evidence="14">
    <location>
        <begin position="80"/>
        <end position="155"/>
    </location>
</feature>
<dbReference type="PROSITE" id="PS50075">
    <property type="entry name" value="CARRIER"/>
    <property type="match status" value="1"/>
</dbReference>
<protein>
    <recommendedName>
        <fullName evidence="13">Acyl carrier protein</fullName>
    </recommendedName>
</protein>
<evidence type="ECO:0000256" key="8">
    <source>
        <dbReference type="ARBA" id="ARBA00022946"/>
    </source>
</evidence>
<evidence type="ECO:0000256" key="4">
    <source>
        <dbReference type="ARBA" id="ARBA00022450"/>
    </source>
</evidence>
<evidence type="ECO:0000256" key="7">
    <source>
        <dbReference type="ARBA" id="ARBA00022832"/>
    </source>
</evidence>
<evidence type="ECO:0000256" key="10">
    <source>
        <dbReference type="ARBA" id="ARBA00023098"/>
    </source>
</evidence>
<keyword evidence="4 13" id="KW-0596">Phosphopantetheine</keyword>
<dbReference type="PROSITE" id="PS00012">
    <property type="entry name" value="PHOSPHOPANTETHEINE"/>
    <property type="match status" value="1"/>
</dbReference>
<evidence type="ECO:0000256" key="1">
    <source>
        <dbReference type="ARBA" id="ARBA00004173"/>
    </source>
</evidence>
<name>A0A813YLB9_9BILA</name>
<keyword evidence="5 13" id="KW-0444">Lipid biosynthesis</keyword>
<keyword evidence="9" id="KW-0249">Electron transport</keyword>
<dbReference type="EMBL" id="CAJNOQ010001321">
    <property type="protein sequence ID" value="CAF0886326.1"/>
    <property type="molecule type" value="Genomic_DNA"/>
</dbReference>
<evidence type="ECO:0000313" key="15">
    <source>
        <dbReference type="EMBL" id="CAF0886326.1"/>
    </source>
</evidence>
<comment type="similarity">
    <text evidence="2">Belongs to the acyl carrier protein (ACP) family.</text>
</comment>
<evidence type="ECO:0000256" key="11">
    <source>
        <dbReference type="ARBA" id="ARBA00023128"/>
    </source>
</evidence>
<keyword evidence="8" id="KW-0809">Transit peptide</keyword>
<keyword evidence="7" id="KW-0276">Fatty acid metabolism</keyword>
<accession>A0A813YLB9</accession>
<evidence type="ECO:0000256" key="3">
    <source>
        <dbReference type="ARBA" id="ARBA00022448"/>
    </source>
</evidence>
<dbReference type="Proteomes" id="UP000663829">
    <property type="component" value="Unassembled WGS sequence"/>
</dbReference>
<keyword evidence="10" id="KW-0443">Lipid metabolism</keyword>
<keyword evidence="3" id="KW-0813">Transport</keyword>
<organism evidence="15 17">
    <name type="scientific">Didymodactylos carnosus</name>
    <dbReference type="NCBI Taxonomy" id="1234261"/>
    <lineage>
        <taxon>Eukaryota</taxon>
        <taxon>Metazoa</taxon>
        <taxon>Spiralia</taxon>
        <taxon>Gnathifera</taxon>
        <taxon>Rotifera</taxon>
        <taxon>Eurotatoria</taxon>
        <taxon>Bdelloidea</taxon>
        <taxon>Philodinida</taxon>
        <taxon>Philodinidae</taxon>
        <taxon>Didymodactylos</taxon>
    </lineage>
</organism>
<gene>
    <name evidence="15" type="ORF">GPM918_LOCUS7880</name>
    <name evidence="16" type="ORF">SRO942_LOCUS7880</name>
</gene>
<dbReference type="GO" id="GO:0000036">
    <property type="term" value="F:acyl carrier activity"/>
    <property type="evidence" value="ECO:0007669"/>
    <property type="project" value="TreeGrafter"/>
</dbReference>
<comment type="function">
    <text evidence="13">Carrier of the growing fatty acid chain in fatty acid biosynthesis.</text>
</comment>
<dbReference type="Gene3D" id="1.10.1200.10">
    <property type="entry name" value="ACP-like"/>
    <property type="match status" value="1"/>
</dbReference>
<dbReference type="InterPro" id="IPR006162">
    <property type="entry name" value="Ppantetheine_attach_site"/>
</dbReference>
<dbReference type="GO" id="GO:0000035">
    <property type="term" value="F:acyl binding"/>
    <property type="evidence" value="ECO:0007669"/>
    <property type="project" value="TreeGrafter"/>
</dbReference>
<dbReference type="InterPro" id="IPR036736">
    <property type="entry name" value="ACP-like_sf"/>
</dbReference>
<evidence type="ECO:0000256" key="13">
    <source>
        <dbReference type="RuleBase" id="RU000722"/>
    </source>
</evidence>
<evidence type="ECO:0000256" key="6">
    <source>
        <dbReference type="ARBA" id="ARBA00022553"/>
    </source>
</evidence>
<evidence type="ECO:0000256" key="12">
    <source>
        <dbReference type="ARBA" id="ARBA00023160"/>
    </source>
</evidence>
<proteinExistence type="inferred from homology"/>
<evidence type="ECO:0000256" key="5">
    <source>
        <dbReference type="ARBA" id="ARBA00022516"/>
    </source>
</evidence>
<keyword evidence="17" id="KW-1185">Reference proteome</keyword>
<keyword evidence="11" id="KW-0496">Mitochondrion</keyword>
<dbReference type="AlphaFoldDB" id="A0A813YLB9"/>
<reference evidence="15" key="1">
    <citation type="submission" date="2021-02" db="EMBL/GenBank/DDBJ databases">
        <authorList>
            <person name="Nowell W R."/>
        </authorList>
    </citation>
    <scope>NUCLEOTIDE SEQUENCE</scope>
</reference>
<dbReference type="PANTHER" id="PTHR20863:SF28">
    <property type="entry name" value="ACYL CARRIER PROTEIN, MITOCHONDRIAL"/>
    <property type="match status" value="1"/>
</dbReference>
<dbReference type="InterPro" id="IPR003231">
    <property type="entry name" value="ACP"/>
</dbReference>
<dbReference type="GO" id="GO:0005739">
    <property type="term" value="C:mitochondrion"/>
    <property type="evidence" value="ECO:0007669"/>
    <property type="project" value="UniProtKB-SubCell"/>
</dbReference>
<keyword evidence="6" id="KW-0597">Phosphoprotein</keyword>
<dbReference type="SUPFAM" id="SSF47336">
    <property type="entry name" value="ACP-like"/>
    <property type="match status" value="1"/>
</dbReference>
<keyword evidence="12 13" id="KW-0275">Fatty acid biosynthesis</keyword>
<dbReference type="OrthoDB" id="448946at2759"/>
<evidence type="ECO:0000313" key="16">
    <source>
        <dbReference type="EMBL" id="CAF3671515.1"/>
    </source>
</evidence>
<comment type="subcellular location">
    <subcellularLocation>
        <location evidence="1">Mitochondrion</location>
    </subcellularLocation>
</comment>
<dbReference type="Pfam" id="PF00550">
    <property type="entry name" value="PP-binding"/>
    <property type="match status" value="1"/>
</dbReference>